<evidence type="ECO:0000313" key="3">
    <source>
        <dbReference type="Proteomes" id="UP000000321"/>
    </source>
</evidence>
<proteinExistence type="predicted"/>
<accession>Q1YF12</accession>
<evidence type="ECO:0000256" key="1">
    <source>
        <dbReference type="SAM" id="MobiDB-lite"/>
    </source>
</evidence>
<dbReference type="Proteomes" id="UP000000321">
    <property type="component" value="Unassembled WGS sequence"/>
</dbReference>
<sequence length="188" mass="20845">MEGGGARRHRLCPCHDEHRQAPYRGADRGRRGLVRTDRARRWPASGDPPVSGATPADWEGRMAPGLDVIEAIAIKAYDELPAEFRALSGEIRFLIAEFPDDDVVKEMALDSPFDILGLFEGRGIGDLGSPVTGELPNRILLYRRPILDYWAEHEETLGSLVSHVLIHEIGHHFGLSDEDMEALEDSVA</sequence>
<organism evidence="2 3">
    <name type="scientific">Aurantimonas manganoxydans (strain ATCC BAA-1229 / DSM 21871 / SI85-9A1)</name>
    <dbReference type="NCBI Taxonomy" id="287752"/>
    <lineage>
        <taxon>Bacteria</taxon>
        <taxon>Pseudomonadati</taxon>
        <taxon>Pseudomonadota</taxon>
        <taxon>Alphaproteobacteria</taxon>
        <taxon>Hyphomicrobiales</taxon>
        <taxon>Aurantimonadaceae</taxon>
        <taxon>Aurantimonas</taxon>
    </lineage>
</organism>
<dbReference type="EMBL" id="AAPJ01000007">
    <property type="protein sequence ID" value="EAS48733.1"/>
    <property type="molecule type" value="Genomic_DNA"/>
</dbReference>
<comment type="caution">
    <text evidence="2">The sequence shown here is derived from an EMBL/GenBank/DDBJ whole genome shotgun (WGS) entry which is preliminary data.</text>
</comment>
<dbReference type="HOGENOM" id="CLU_123836_0_0_5"/>
<feature type="compositionally biased region" description="Basic and acidic residues" evidence="1">
    <location>
        <begin position="19"/>
        <end position="40"/>
    </location>
</feature>
<evidence type="ECO:0000313" key="2">
    <source>
        <dbReference type="EMBL" id="EAS48733.1"/>
    </source>
</evidence>
<dbReference type="Gene3D" id="3.30.2010.20">
    <property type="match status" value="1"/>
</dbReference>
<protein>
    <recommendedName>
        <fullName evidence="4">Zn-dependent protease</fullName>
    </recommendedName>
</protein>
<dbReference type="CDD" id="cd12952">
    <property type="entry name" value="MMP_ACEL2062"/>
    <property type="match status" value="1"/>
</dbReference>
<reference evidence="2 3" key="1">
    <citation type="journal article" date="2008" name="Appl. Environ. Microbiol.">
        <title>Genomic insights into Mn(II) oxidation by the marine alphaproteobacterium Aurantimonas sp. strain SI85-9A1.</title>
        <authorList>
            <person name="Dick G.J."/>
            <person name="Podell S."/>
            <person name="Johnson H.A."/>
            <person name="Rivera-Espinoza Y."/>
            <person name="Bernier-Latmani R."/>
            <person name="McCarthy J.K."/>
            <person name="Torpey J.W."/>
            <person name="Clement B.G."/>
            <person name="Gaasterland T."/>
            <person name="Tebo B.M."/>
        </authorList>
    </citation>
    <scope>NUCLEOTIDE SEQUENCE [LARGE SCALE GENOMIC DNA]</scope>
    <source>
        <strain evidence="2 3">SI85-9A1</strain>
    </source>
</reference>
<name>Q1YF12_AURMS</name>
<evidence type="ECO:0008006" key="4">
    <source>
        <dbReference type="Google" id="ProtNLM"/>
    </source>
</evidence>
<dbReference type="InterPro" id="IPR010428">
    <property type="entry name" value="Zincin_1"/>
</dbReference>
<dbReference type="BioCyc" id="AURANTIMONAS:SI859A1_03369-MONOMER"/>
<keyword evidence="3" id="KW-1185">Reference proteome</keyword>
<dbReference type="InterPro" id="IPR038555">
    <property type="entry name" value="Zincin_1_sf"/>
</dbReference>
<dbReference type="AlphaFoldDB" id="Q1YF12"/>
<gene>
    <name evidence="2" type="ORF">SI859A1_03369</name>
</gene>
<dbReference type="SUPFAM" id="SSF55486">
    <property type="entry name" value="Metalloproteases ('zincins'), catalytic domain"/>
    <property type="match status" value="1"/>
</dbReference>
<feature type="region of interest" description="Disordered" evidence="1">
    <location>
        <begin position="19"/>
        <end position="57"/>
    </location>
</feature>
<dbReference type="Pfam" id="PF06262">
    <property type="entry name" value="Zincin_1"/>
    <property type="match status" value="1"/>
</dbReference>